<keyword evidence="2 4" id="KW-0547">Nucleotide-binding</keyword>
<keyword evidence="7" id="KW-1185">Reference proteome</keyword>
<evidence type="ECO:0000256" key="1">
    <source>
        <dbReference type="ARBA" id="ARBA00022598"/>
    </source>
</evidence>
<dbReference type="EMBL" id="CP021434">
    <property type="protein sequence ID" value="ARU59637.1"/>
    <property type="molecule type" value="Genomic_DNA"/>
</dbReference>
<evidence type="ECO:0000256" key="3">
    <source>
        <dbReference type="ARBA" id="ARBA00022840"/>
    </source>
</evidence>
<dbReference type="InterPro" id="IPR011761">
    <property type="entry name" value="ATP-grasp"/>
</dbReference>
<sequence>MLVLGQAYVSPYLAETAAQLRIPVVKTSAHVPVPTDKKLNWRSANTFFRTYKNRTAPLLSNSENALQAVENYLPNHPLVARNERFKSKTQFRKMLADLFPDFTYRTYTFDELMRLSPAQLPFPIVVKPAVGYASLGVYRVADEREWADVRVRLMRDVREARDLFPDSVLNVEHFIVEEWIEGEEYAIDGYINAQGEPVILNVLKRMFAHAGDTSDRIYYTSKQVLQEAIQPVTEFMGQLAQLDDLRQYPMHLEVRISSTGKLIPIEVNPLRFAGIGTCDLAIHAYGQNLYEHFFKQTTPDWDQILESQDDAVYSFFCAELPVESNTLKIATIDDEGFRSQFADVMEYRVMHRYDPTTFAVVFYRSVDLEENKRLLHLDLNQFISMRSMEVSA</sequence>
<evidence type="ECO:0000259" key="5">
    <source>
        <dbReference type="PROSITE" id="PS50975"/>
    </source>
</evidence>
<dbReference type="InterPro" id="IPR052032">
    <property type="entry name" value="ATP-dep_AA_Ligase"/>
</dbReference>
<dbReference type="SUPFAM" id="SSF56059">
    <property type="entry name" value="Glutathione synthetase ATP-binding domain-like"/>
    <property type="match status" value="1"/>
</dbReference>
<dbReference type="PANTHER" id="PTHR43585">
    <property type="entry name" value="FUMIPYRROLE BIOSYNTHESIS PROTEIN C"/>
    <property type="match status" value="1"/>
</dbReference>
<dbReference type="PANTHER" id="PTHR43585:SF2">
    <property type="entry name" value="ATP-GRASP ENZYME FSQD"/>
    <property type="match status" value="1"/>
</dbReference>
<dbReference type="Pfam" id="PF13535">
    <property type="entry name" value="ATP-grasp_4"/>
    <property type="match status" value="1"/>
</dbReference>
<organism evidence="6 7">
    <name type="scientific">Tumebacillus avium</name>
    <dbReference type="NCBI Taxonomy" id="1903704"/>
    <lineage>
        <taxon>Bacteria</taxon>
        <taxon>Bacillati</taxon>
        <taxon>Bacillota</taxon>
        <taxon>Bacilli</taxon>
        <taxon>Bacillales</taxon>
        <taxon>Alicyclobacillaceae</taxon>
        <taxon>Tumebacillus</taxon>
    </lineage>
</organism>
<protein>
    <recommendedName>
        <fullName evidence="5">ATP-grasp domain-containing protein</fullName>
    </recommendedName>
</protein>
<name>A0A1Y0IGN6_9BACL</name>
<dbReference type="RefSeq" id="WP_087455025.1">
    <property type="nucleotide sequence ID" value="NZ_CP021434.1"/>
</dbReference>
<dbReference type="KEGG" id="tum:CBW65_00045"/>
<dbReference type="GO" id="GO:0005524">
    <property type="term" value="F:ATP binding"/>
    <property type="evidence" value="ECO:0007669"/>
    <property type="project" value="UniProtKB-UniRule"/>
</dbReference>
<evidence type="ECO:0000256" key="4">
    <source>
        <dbReference type="PROSITE-ProRule" id="PRU00409"/>
    </source>
</evidence>
<evidence type="ECO:0000313" key="6">
    <source>
        <dbReference type="EMBL" id="ARU59637.1"/>
    </source>
</evidence>
<accession>A0A1Y0IGN6</accession>
<dbReference type="Proteomes" id="UP000195437">
    <property type="component" value="Chromosome"/>
</dbReference>
<proteinExistence type="predicted"/>
<dbReference type="OrthoDB" id="9803907at2"/>
<keyword evidence="1" id="KW-0436">Ligase</keyword>
<feature type="domain" description="ATP-grasp" evidence="5">
    <location>
        <begin position="88"/>
        <end position="298"/>
    </location>
</feature>
<keyword evidence="3 4" id="KW-0067">ATP-binding</keyword>
<dbReference type="PROSITE" id="PS50975">
    <property type="entry name" value="ATP_GRASP"/>
    <property type="match status" value="1"/>
</dbReference>
<gene>
    <name evidence="6" type="ORF">CBW65_00045</name>
</gene>
<dbReference type="GO" id="GO:0046872">
    <property type="term" value="F:metal ion binding"/>
    <property type="evidence" value="ECO:0007669"/>
    <property type="project" value="InterPro"/>
</dbReference>
<dbReference type="Gene3D" id="3.30.470.20">
    <property type="entry name" value="ATP-grasp fold, B domain"/>
    <property type="match status" value="1"/>
</dbReference>
<dbReference type="GO" id="GO:0016874">
    <property type="term" value="F:ligase activity"/>
    <property type="evidence" value="ECO:0007669"/>
    <property type="project" value="UniProtKB-KW"/>
</dbReference>
<dbReference type="AlphaFoldDB" id="A0A1Y0IGN6"/>
<evidence type="ECO:0000256" key="2">
    <source>
        <dbReference type="ARBA" id="ARBA00022741"/>
    </source>
</evidence>
<reference evidence="7" key="1">
    <citation type="submission" date="2017-05" db="EMBL/GenBank/DDBJ databases">
        <authorList>
            <person name="Sung H."/>
        </authorList>
    </citation>
    <scope>NUCLEOTIDE SEQUENCE [LARGE SCALE GENOMIC DNA]</scope>
    <source>
        <strain evidence="7">AR23208</strain>
    </source>
</reference>
<evidence type="ECO:0000313" key="7">
    <source>
        <dbReference type="Proteomes" id="UP000195437"/>
    </source>
</evidence>